<comment type="similarity">
    <text evidence="1">Belongs to the protein-tyrosine phosphatase family. Non-receptor class myotubularin subfamily.</text>
</comment>
<evidence type="ECO:0000256" key="1">
    <source>
        <dbReference type="ARBA" id="ARBA00007471"/>
    </source>
</evidence>
<dbReference type="CTD" id="20194998"/>
<evidence type="ECO:0000259" key="2">
    <source>
        <dbReference type="PROSITE" id="PS51339"/>
    </source>
</evidence>
<reference evidence="5" key="1">
    <citation type="submission" date="2012-12" db="EMBL/GenBank/DDBJ databases">
        <authorList>
            <person name="Hellsten U."/>
            <person name="Grimwood J."/>
            <person name="Chapman J.A."/>
            <person name="Shapiro H."/>
            <person name="Aerts A."/>
            <person name="Otillar R.P."/>
            <person name="Terry A.Y."/>
            <person name="Boore J.L."/>
            <person name="Simakov O."/>
            <person name="Marletaz F."/>
            <person name="Cho S.-J."/>
            <person name="Edsinger-Gonzales E."/>
            <person name="Havlak P."/>
            <person name="Kuo D.-H."/>
            <person name="Larsson T."/>
            <person name="Lv J."/>
            <person name="Arendt D."/>
            <person name="Savage R."/>
            <person name="Osoegawa K."/>
            <person name="de Jong P."/>
            <person name="Lindberg D.R."/>
            <person name="Seaver E.C."/>
            <person name="Weisblat D.A."/>
            <person name="Putnam N.H."/>
            <person name="Grigoriev I.V."/>
            <person name="Rokhsar D.S."/>
        </authorList>
    </citation>
    <scope>NUCLEOTIDE SEQUENCE</scope>
</reference>
<dbReference type="Gene3D" id="2.30.29.30">
    <property type="entry name" value="Pleckstrin-homology domain (PH domain)/Phosphotyrosine-binding domain (PTB)"/>
    <property type="match status" value="1"/>
</dbReference>
<evidence type="ECO:0000313" key="4">
    <source>
        <dbReference type="EnsemblMetazoa" id="HelroP108507"/>
    </source>
</evidence>
<dbReference type="PANTHER" id="PTHR10807">
    <property type="entry name" value="MYOTUBULARIN-RELATED"/>
    <property type="match status" value="1"/>
</dbReference>
<name>T1EEJ6_HELRO</name>
<dbReference type="SUPFAM" id="SSF50729">
    <property type="entry name" value="PH domain-like"/>
    <property type="match status" value="1"/>
</dbReference>
<proteinExistence type="inferred from homology"/>
<keyword evidence="5" id="KW-1185">Reference proteome</keyword>
<dbReference type="PROSITE" id="PS51339">
    <property type="entry name" value="PPASE_MYOTUBULARIN"/>
    <property type="match status" value="1"/>
</dbReference>
<dbReference type="GeneID" id="20194998"/>
<dbReference type="RefSeq" id="XP_009030565.1">
    <property type="nucleotide sequence ID" value="XM_009032317.1"/>
</dbReference>
<dbReference type="SUPFAM" id="SSF52799">
    <property type="entry name" value="(Phosphotyrosine protein) phosphatases II"/>
    <property type="match status" value="1"/>
</dbReference>
<dbReference type="EMBL" id="KB097700">
    <property type="protein sequence ID" value="ESN91759.1"/>
    <property type="molecule type" value="Genomic_DNA"/>
</dbReference>
<dbReference type="InterPro" id="IPR030564">
    <property type="entry name" value="Myotubularin"/>
</dbReference>
<dbReference type="eggNOG" id="KOG1089">
    <property type="taxonomic scope" value="Eukaryota"/>
</dbReference>
<dbReference type="HOGENOM" id="CLU_001839_3_1_1"/>
<dbReference type="InterPro" id="IPR048994">
    <property type="entry name" value="PH-GRAM_MTMR6-9"/>
</dbReference>
<dbReference type="Pfam" id="PF06602">
    <property type="entry name" value="Myotub-related"/>
    <property type="match status" value="1"/>
</dbReference>
<dbReference type="GO" id="GO:0019903">
    <property type="term" value="F:protein phosphatase binding"/>
    <property type="evidence" value="ECO:0000318"/>
    <property type="project" value="GO_Central"/>
</dbReference>
<dbReference type="Proteomes" id="UP000015101">
    <property type="component" value="Unassembled WGS sequence"/>
</dbReference>
<evidence type="ECO:0000313" key="5">
    <source>
        <dbReference type="Proteomes" id="UP000015101"/>
    </source>
</evidence>
<dbReference type="EnsemblMetazoa" id="HelroT108507">
    <property type="protein sequence ID" value="HelroP108507"/>
    <property type="gene ID" value="HelroG108507"/>
</dbReference>
<organism evidence="4 5">
    <name type="scientific">Helobdella robusta</name>
    <name type="common">Californian leech</name>
    <dbReference type="NCBI Taxonomy" id="6412"/>
    <lineage>
        <taxon>Eukaryota</taxon>
        <taxon>Metazoa</taxon>
        <taxon>Spiralia</taxon>
        <taxon>Lophotrochozoa</taxon>
        <taxon>Annelida</taxon>
        <taxon>Clitellata</taxon>
        <taxon>Hirudinea</taxon>
        <taxon>Rhynchobdellida</taxon>
        <taxon>Glossiphoniidae</taxon>
        <taxon>Helobdella</taxon>
    </lineage>
</organism>
<dbReference type="Pfam" id="PF21098">
    <property type="entry name" value="PH-GRAM_MTMR6-like"/>
    <property type="match status" value="1"/>
</dbReference>
<reference evidence="4" key="3">
    <citation type="submission" date="2015-06" db="UniProtKB">
        <authorList>
            <consortium name="EnsemblMetazoa"/>
        </authorList>
    </citation>
    <scope>IDENTIFICATION</scope>
</reference>
<gene>
    <name evidence="4" type="primary">20194998</name>
    <name evidence="3" type="ORF">HELRODRAFT_108507</name>
</gene>
<dbReference type="GO" id="GO:0010507">
    <property type="term" value="P:negative regulation of autophagy"/>
    <property type="evidence" value="ECO:0000318"/>
    <property type="project" value="GO_Central"/>
</dbReference>
<reference evidence="3 5" key="2">
    <citation type="journal article" date="2013" name="Nature">
        <title>Insights into bilaterian evolution from three spiralian genomes.</title>
        <authorList>
            <person name="Simakov O."/>
            <person name="Marletaz F."/>
            <person name="Cho S.J."/>
            <person name="Edsinger-Gonzales E."/>
            <person name="Havlak P."/>
            <person name="Hellsten U."/>
            <person name="Kuo D.H."/>
            <person name="Larsson T."/>
            <person name="Lv J."/>
            <person name="Arendt D."/>
            <person name="Savage R."/>
            <person name="Osoegawa K."/>
            <person name="de Jong P."/>
            <person name="Grimwood J."/>
            <person name="Chapman J.A."/>
            <person name="Shapiro H."/>
            <person name="Aerts A."/>
            <person name="Otillar R.P."/>
            <person name="Terry A.Y."/>
            <person name="Boore J.L."/>
            <person name="Grigoriev I.V."/>
            <person name="Lindberg D.R."/>
            <person name="Seaver E.C."/>
            <person name="Weisblat D.A."/>
            <person name="Putnam N.H."/>
            <person name="Rokhsar D.S."/>
        </authorList>
    </citation>
    <scope>NUCLEOTIDE SEQUENCE</scope>
</reference>
<dbReference type="OMA" id="IEREWIC"/>
<dbReference type="EMBL" id="AMQM01002187">
    <property type="status" value="NOT_ANNOTATED_CDS"/>
    <property type="molecule type" value="Genomic_DNA"/>
</dbReference>
<dbReference type="AlphaFoldDB" id="T1EEJ6"/>
<dbReference type="GO" id="GO:0046856">
    <property type="term" value="P:phosphatidylinositol dephosphorylation"/>
    <property type="evidence" value="ECO:0000318"/>
    <property type="project" value="GO_Central"/>
</dbReference>
<dbReference type="OrthoDB" id="271628at2759"/>
<dbReference type="GO" id="GO:0005737">
    <property type="term" value="C:cytoplasm"/>
    <property type="evidence" value="ECO:0000318"/>
    <property type="project" value="GO_Central"/>
</dbReference>
<dbReference type="CDD" id="cd13211">
    <property type="entry name" value="PH-GRAM_MTMR9"/>
    <property type="match status" value="1"/>
</dbReference>
<dbReference type="InterPro" id="IPR010569">
    <property type="entry name" value="Myotubularin-like_Pase_dom"/>
</dbReference>
<protein>
    <recommendedName>
        <fullName evidence="2">Myotubularin phosphatase domain-containing protein</fullName>
    </recommendedName>
</protein>
<dbReference type="PANTHER" id="PTHR10807:SF73">
    <property type="entry name" value="LD06050P"/>
    <property type="match status" value="1"/>
</dbReference>
<sequence length="556" mass="63630">MEFMEYITTPKLDGVTLYQANQAPIEGTLCITAHHLILSSRQDFSEELWLLHSSVDSVEKRLNGSESIITLKCKDFQILKLGIPSADDCVNIAYSIEALSNIADICLSYPFYNRVPIEMLEDGWHAYTVETEFSRIQNFVAYEWRLSYVNKNYKVCSSYPECVVVLKSVDDETLIKSASFRQNGRFPVLSYYHKPNKMVLMRCSQPLTGPNNRRCREDEVVVNSVLTTSSRIRGYIVDTRSITSTKMAAARGGGVEPEAYYPQWRRVNQPIERPSNLQDSLTRLIEACLDVGASMDKWLSKLDSSNWLGHVKDALTCACTVAQYMENGGSVLVHGGEGTDTTLVVTSLTQLILNPDCRTVVGFEALLAREWIQAGHPFSSRCCKSAFATSKNKQEAPMFLLFLDCVWQIWQQFSCSFEFNEQFLIILFKHAYASQFGTFLFNNEQERSENKLSEKTISLWSYLNCPKILCQYMNPLYEPNQSVLWPSVLPHSLQLWTSVYQCWQRFLPIQTEIWDEIVQIKQDNKEIRATVVKMKKYLVKLEKEALNRGLVDVSSE</sequence>
<dbReference type="InParanoid" id="T1EEJ6"/>
<dbReference type="KEGG" id="hro:HELRODRAFT_108507"/>
<accession>T1EEJ6</accession>
<dbReference type="CDD" id="cd14536">
    <property type="entry name" value="PTP-MTMR9"/>
    <property type="match status" value="1"/>
</dbReference>
<feature type="domain" description="Myotubularin phosphatase" evidence="2">
    <location>
        <begin position="123"/>
        <end position="500"/>
    </location>
</feature>
<dbReference type="STRING" id="6412.T1EEJ6"/>
<dbReference type="EMBL" id="AMQM01002186">
    <property type="status" value="NOT_ANNOTATED_CDS"/>
    <property type="molecule type" value="Genomic_DNA"/>
</dbReference>
<dbReference type="FunCoup" id="T1EEJ6">
    <property type="interactions" value="1285"/>
</dbReference>
<evidence type="ECO:0000313" key="3">
    <source>
        <dbReference type="EMBL" id="ESN91759.1"/>
    </source>
</evidence>
<dbReference type="InterPro" id="IPR029021">
    <property type="entry name" value="Prot-tyrosine_phosphatase-like"/>
</dbReference>
<dbReference type="InterPro" id="IPR011993">
    <property type="entry name" value="PH-like_dom_sf"/>
</dbReference>